<dbReference type="GO" id="GO:0016887">
    <property type="term" value="F:ATP hydrolysis activity"/>
    <property type="evidence" value="ECO:0007669"/>
    <property type="project" value="InterPro"/>
</dbReference>
<dbReference type="InParanoid" id="A0A1C4Z5R3"/>
<evidence type="ECO:0000256" key="1">
    <source>
        <dbReference type="ARBA" id="ARBA00022448"/>
    </source>
</evidence>
<keyword evidence="6" id="KW-1185">Reference proteome</keyword>
<dbReference type="PANTHER" id="PTHR45772">
    <property type="entry name" value="CONSERVED COMPONENT OF ABC TRANSPORTER FOR NATURAL AMINO ACIDS-RELATED"/>
    <property type="match status" value="1"/>
</dbReference>
<gene>
    <name evidence="5" type="ORF">GA0070618_4803</name>
</gene>
<protein>
    <submittedName>
        <fullName evidence="5">Branched-chain amino acid transport system ATP-binding protein</fullName>
    </submittedName>
</protein>
<evidence type="ECO:0000313" key="6">
    <source>
        <dbReference type="Proteomes" id="UP000198253"/>
    </source>
</evidence>
<keyword evidence="3 5" id="KW-0067">ATP-binding</keyword>
<dbReference type="OrthoDB" id="3396710at2"/>
<dbReference type="InterPro" id="IPR003439">
    <property type="entry name" value="ABC_transporter-like_ATP-bd"/>
</dbReference>
<keyword evidence="2" id="KW-0547">Nucleotide-binding</keyword>
<dbReference type="PROSITE" id="PS50893">
    <property type="entry name" value="ABC_TRANSPORTER_2"/>
    <property type="match status" value="1"/>
</dbReference>
<keyword evidence="1" id="KW-0813">Transport</keyword>
<feature type="domain" description="ABC transporter" evidence="4">
    <location>
        <begin position="6"/>
        <end position="251"/>
    </location>
</feature>
<evidence type="ECO:0000256" key="2">
    <source>
        <dbReference type="ARBA" id="ARBA00022741"/>
    </source>
</evidence>
<evidence type="ECO:0000259" key="4">
    <source>
        <dbReference type="PROSITE" id="PS50893"/>
    </source>
</evidence>
<evidence type="ECO:0000313" key="5">
    <source>
        <dbReference type="EMBL" id="SCF28283.1"/>
    </source>
</evidence>
<dbReference type="CDD" id="cd03219">
    <property type="entry name" value="ABC_Mj1267_LivG_branched"/>
    <property type="match status" value="1"/>
</dbReference>
<evidence type="ECO:0000256" key="3">
    <source>
        <dbReference type="ARBA" id="ARBA00022840"/>
    </source>
</evidence>
<dbReference type="GO" id="GO:0005524">
    <property type="term" value="F:ATP binding"/>
    <property type="evidence" value="ECO:0007669"/>
    <property type="project" value="UniProtKB-KW"/>
</dbReference>
<proteinExistence type="predicted"/>
<dbReference type="RefSeq" id="WP_088983633.1">
    <property type="nucleotide sequence ID" value="NZ_LT607413.1"/>
</dbReference>
<dbReference type="SUPFAM" id="SSF52540">
    <property type="entry name" value="P-loop containing nucleoside triphosphate hydrolases"/>
    <property type="match status" value="1"/>
</dbReference>
<reference evidence="6" key="1">
    <citation type="submission" date="2016-06" db="EMBL/GenBank/DDBJ databases">
        <authorList>
            <person name="Varghese N."/>
            <person name="Submissions Spin"/>
        </authorList>
    </citation>
    <scope>NUCLEOTIDE SEQUENCE [LARGE SCALE GENOMIC DNA]</scope>
    <source>
        <strain evidence="6">DSM 43816</strain>
    </source>
</reference>
<dbReference type="AlphaFoldDB" id="A0A1C4Z5R3"/>
<dbReference type="Gene3D" id="3.40.50.300">
    <property type="entry name" value="P-loop containing nucleotide triphosphate hydrolases"/>
    <property type="match status" value="1"/>
</dbReference>
<dbReference type="InterPro" id="IPR027417">
    <property type="entry name" value="P-loop_NTPase"/>
</dbReference>
<dbReference type="InterPro" id="IPR051120">
    <property type="entry name" value="ABC_AA/LPS_Transport"/>
</dbReference>
<dbReference type="GO" id="GO:0005886">
    <property type="term" value="C:plasma membrane"/>
    <property type="evidence" value="ECO:0007669"/>
    <property type="project" value="TreeGrafter"/>
</dbReference>
<name>A0A1C4Z5R3_MICEC</name>
<organism evidence="5 6">
    <name type="scientific">Micromonospora echinospora</name>
    <name type="common">Micromonospora purpurea</name>
    <dbReference type="NCBI Taxonomy" id="1877"/>
    <lineage>
        <taxon>Bacteria</taxon>
        <taxon>Bacillati</taxon>
        <taxon>Actinomycetota</taxon>
        <taxon>Actinomycetes</taxon>
        <taxon>Micromonosporales</taxon>
        <taxon>Micromonosporaceae</taxon>
        <taxon>Micromonospora</taxon>
    </lineage>
</organism>
<dbReference type="SMART" id="SM00382">
    <property type="entry name" value="AAA"/>
    <property type="match status" value="1"/>
</dbReference>
<dbReference type="Pfam" id="PF00005">
    <property type="entry name" value="ABC_tran"/>
    <property type="match status" value="1"/>
</dbReference>
<accession>A0A1C4Z5R3</accession>
<sequence length="251" mass="26994">MSGGELAVRGLGKAYAGVRALDDVSIAVPAGEIVGLIGPNGSGKTTAIDCVTGLQRPDTGTVELDGRDITGWRPDRLAHHGLVRTFQQVRTFESLTVRHNLRVAALGRRPRSRRLADLVRPDREDKALRARLDELVDTFALGPVAHQPAGQVSYGQRKLIEFAAACVLPPRVLLLDEPVAAVNPTIGNLIRDRIRDLNAAGTTVLLVEHNIDLVVGLCHRVVVLDQGRTLAQGRPGEVIARDDVQEAYLGG</sequence>
<dbReference type="EMBL" id="LT607413">
    <property type="protein sequence ID" value="SCF28283.1"/>
    <property type="molecule type" value="Genomic_DNA"/>
</dbReference>
<dbReference type="InterPro" id="IPR003593">
    <property type="entry name" value="AAA+_ATPase"/>
</dbReference>
<dbReference type="PANTHER" id="PTHR45772:SF9">
    <property type="entry name" value="CONSERVED COMPONENT OF ABC TRANSPORTER FOR NATURAL AMINO ACIDS"/>
    <property type="match status" value="1"/>
</dbReference>
<dbReference type="Proteomes" id="UP000198253">
    <property type="component" value="Chromosome I"/>
</dbReference>